<comment type="caution">
    <text evidence="2">The sequence shown here is derived from an EMBL/GenBank/DDBJ whole genome shotgun (WGS) entry which is preliminary data.</text>
</comment>
<dbReference type="AlphaFoldDB" id="A0A938B3S5"/>
<dbReference type="Pfam" id="PF00501">
    <property type="entry name" value="AMP-binding"/>
    <property type="match status" value="1"/>
</dbReference>
<feature type="domain" description="AMP-dependent synthetase/ligase" evidence="1">
    <location>
        <begin position="56"/>
        <end position="140"/>
    </location>
</feature>
<evidence type="ECO:0000313" key="2">
    <source>
        <dbReference type="EMBL" id="MBM3225359.1"/>
    </source>
</evidence>
<dbReference type="Gene3D" id="3.40.50.12780">
    <property type="entry name" value="N-terminal domain of ligase-like"/>
    <property type="match status" value="1"/>
</dbReference>
<evidence type="ECO:0000259" key="1">
    <source>
        <dbReference type="Pfam" id="PF00501"/>
    </source>
</evidence>
<name>A0A938B3S5_UNCTE</name>
<dbReference type="Proteomes" id="UP000712673">
    <property type="component" value="Unassembled WGS sequence"/>
</dbReference>
<dbReference type="InterPro" id="IPR000873">
    <property type="entry name" value="AMP-dep_synth/lig_dom"/>
</dbReference>
<dbReference type="InterPro" id="IPR042099">
    <property type="entry name" value="ANL_N_sf"/>
</dbReference>
<organism evidence="2 3">
    <name type="scientific">Tectimicrobiota bacterium</name>
    <dbReference type="NCBI Taxonomy" id="2528274"/>
    <lineage>
        <taxon>Bacteria</taxon>
        <taxon>Pseudomonadati</taxon>
        <taxon>Nitrospinota/Tectimicrobiota group</taxon>
        <taxon>Candidatus Tectimicrobiota</taxon>
    </lineage>
</organism>
<dbReference type="PANTHER" id="PTHR43767:SF1">
    <property type="entry name" value="NONRIBOSOMAL PEPTIDE SYNTHASE PES1 (EUROFUNG)-RELATED"/>
    <property type="match status" value="1"/>
</dbReference>
<dbReference type="PANTHER" id="PTHR43767">
    <property type="entry name" value="LONG-CHAIN-FATTY-ACID--COA LIGASE"/>
    <property type="match status" value="1"/>
</dbReference>
<accession>A0A938B3S5</accession>
<protein>
    <submittedName>
        <fullName evidence="2">AMP-binding protein</fullName>
    </submittedName>
</protein>
<reference evidence="2" key="1">
    <citation type="submission" date="2019-03" db="EMBL/GenBank/DDBJ databases">
        <title>Lake Tanganyika Metagenome-Assembled Genomes (MAGs).</title>
        <authorList>
            <person name="Tran P."/>
        </authorList>
    </citation>
    <scope>NUCLEOTIDE SEQUENCE</scope>
    <source>
        <strain evidence="2">K_DeepCast_65m_m2_066</strain>
    </source>
</reference>
<dbReference type="EMBL" id="VGLS01000552">
    <property type="protein sequence ID" value="MBM3225359.1"/>
    <property type="molecule type" value="Genomic_DNA"/>
</dbReference>
<feature type="non-terminal residue" evidence="2">
    <location>
        <position position="140"/>
    </location>
</feature>
<proteinExistence type="predicted"/>
<sequence length="140" mass="15739">MGAPCMPLLTELTTYDDVMRSFSWDRLWDLFDGDRTHMNLAHECLDRHQDRGTAISVKWADGHSEHYDYATLSALSSRFANWLTTMGIAQGDRVAIVLDPGKAFYISLFGVMKRGAIAVPLFTLFGPEGLALRLNDCQPR</sequence>
<dbReference type="InterPro" id="IPR050237">
    <property type="entry name" value="ATP-dep_AMP-bd_enzyme"/>
</dbReference>
<dbReference type="SUPFAM" id="SSF56801">
    <property type="entry name" value="Acetyl-CoA synthetase-like"/>
    <property type="match status" value="1"/>
</dbReference>
<gene>
    <name evidence="2" type="ORF">FJZ47_16365</name>
</gene>
<evidence type="ECO:0000313" key="3">
    <source>
        <dbReference type="Proteomes" id="UP000712673"/>
    </source>
</evidence>